<gene>
    <name evidence="6" type="ORF">ABT322_38010</name>
</gene>
<feature type="domain" description="FAD/NAD(P)-binding" evidence="5">
    <location>
        <begin position="3"/>
        <end position="217"/>
    </location>
</feature>
<evidence type="ECO:0000256" key="2">
    <source>
        <dbReference type="ARBA" id="ARBA00022630"/>
    </source>
</evidence>
<dbReference type="Gene3D" id="3.40.50.720">
    <property type="entry name" value="NAD(P)-binding Rossmann-like Domain"/>
    <property type="match status" value="1"/>
</dbReference>
<dbReference type="InterPro" id="IPR051793">
    <property type="entry name" value="NADH:flavin_oxidoreductase"/>
</dbReference>
<evidence type="ECO:0000256" key="4">
    <source>
        <dbReference type="ARBA" id="ARBA00023002"/>
    </source>
</evidence>
<sequence>METARLLAERGHRVELMEADERAGGAFRLATGLRQYPDYGPFLHWLNGELVRHGVRVRTGTPVDADLLTTRNDDAVVLATGARGRLPAVLSPPGAGRRSAVHVREWLRSGQEAHQCVIWGADREGVATADHMAAFGARVVLIGSQSSFAPEVGRRAKIITVPRLEDHPHVRIVLDAALTAVDEQRVKVSTVMGERWIDAPGPLIVSQGNVADTRLLDACRRRGVRAQAFAVGTAAGDGASLRRSLASAAQTAEAVHAALRARPLPTGSSTYS</sequence>
<dbReference type="Proteomes" id="UP001490330">
    <property type="component" value="Unassembled WGS sequence"/>
</dbReference>
<dbReference type="InterPro" id="IPR036188">
    <property type="entry name" value="FAD/NAD-bd_sf"/>
</dbReference>
<evidence type="ECO:0000313" key="7">
    <source>
        <dbReference type="Proteomes" id="UP001490330"/>
    </source>
</evidence>
<evidence type="ECO:0000313" key="6">
    <source>
        <dbReference type="EMBL" id="MER6909421.1"/>
    </source>
</evidence>
<dbReference type="PANTHER" id="PTHR42917:SF2">
    <property type="entry name" value="2,4-DIENOYL-COA REDUCTASE [(2E)-ENOYL-COA-PRODUCING]"/>
    <property type="match status" value="1"/>
</dbReference>
<organism evidence="6 7">
    <name type="scientific">Streptomyces flaveolus</name>
    <dbReference type="NCBI Taxonomy" id="67297"/>
    <lineage>
        <taxon>Bacteria</taxon>
        <taxon>Bacillati</taxon>
        <taxon>Actinomycetota</taxon>
        <taxon>Actinomycetes</taxon>
        <taxon>Kitasatosporales</taxon>
        <taxon>Streptomycetaceae</taxon>
        <taxon>Streptomyces</taxon>
    </lineage>
</organism>
<dbReference type="EMBL" id="JBEPCV010000066">
    <property type="protein sequence ID" value="MER6909421.1"/>
    <property type="molecule type" value="Genomic_DNA"/>
</dbReference>
<dbReference type="RefSeq" id="WP_350725176.1">
    <property type="nucleotide sequence ID" value="NZ_JBEPCO010000065.1"/>
</dbReference>
<evidence type="ECO:0000259" key="5">
    <source>
        <dbReference type="Pfam" id="PF07992"/>
    </source>
</evidence>
<dbReference type="PANTHER" id="PTHR42917">
    <property type="entry name" value="2,4-DIENOYL-COA REDUCTASE"/>
    <property type="match status" value="1"/>
</dbReference>
<dbReference type="Gene3D" id="3.50.50.60">
    <property type="entry name" value="FAD/NAD(P)-binding domain"/>
    <property type="match status" value="1"/>
</dbReference>
<keyword evidence="4" id="KW-0560">Oxidoreductase</keyword>
<comment type="cofactor">
    <cofactor evidence="1">
        <name>FMN</name>
        <dbReference type="ChEBI" id="CHEBI:58210"/>
    </cofactor>
</comment>
<accession>A0ABV1VTP7</accession>
<keyword evidence="3" id="KW-0288">FMN</keyword>
<evidence type="ECO:0000256" key="3">
    <source>
        <dbReference type="ARBA" id="ARBA00022643"/>
    </source>
</evidence>
<protein>
    <submittedName>
        <fullName evidence="6">FAD-dependent oxidoreductase</fullName>
    </submittedName>
</protein>
<reference evidence="6 7" key="1">
    <citation type="submission" date="2024-06" db="EMBL/GenBank/DDBJ databases">
        <title>The Natural Products Discovery Center: Release of the First 8490 Sequenced Strains for Exploring Actinobacteria Biosynthetic Diversity.</title>
        <authorList>
            <person name="Kalkreuter E."/>
            <person name="Kautsar S.A."/>
            <person name="Yang D."/>
            <person name="Bader C.D."/>
            <person name="Teijaro C.N."/>
            <person name="Fluegel L."/>
            <person name="Davis C.M."/>
            <person name="Simpson J.R."/>
            <person name="Lauterbach L."/>
            <person name="Steele A.D."/>
            <person name="Gui C."/>
            <person name="Meng S."/>
            <person name="Li G."/>
            <person name="Viehrig K."/>
            <person name="Ye F."/>
            <person name="Su P."/>
            <person name="Kiefer A.F."/>
            <person name="Nichols A."/>
            <person name="Cepeda A.J."/>
            <person name="Yan W."/>
            <person name="Fan B."/>
            <person name="Jiang Y."/>
            <person name="Adhikari A."/>
            <person name="Zheng C.-J."/>
            <person name="Schuster L."/>
            <person name="Cowan T.M."/>
            <person name="Smanski M.J."/>
            <person name="Chevrette M.G."/>
            <person name="De Carvalho L.P.S."/>
            <person name="Shen B."/>
        </authorList>
    </citation>
    <scope>NUCLEOTIDE SEQUENCE [LARGE SCALE GENOMIC DNA]</scope>
    <source>
        <strain evidence="6 7">NPDC000632</strain>
    </source>
</reference>
<keyword evidence="7" id="KW-1185">Reference proteome</keyword>
<name>A0ABV1VTP7_9ACTN</name>
<keyword evidence="2" id="KW-0285">Flavoprotein</keyword>
<dbReference type="SUPFAM" id="SSF51971">
    <property type="entry name" value="Nucleotide-binding domain"/>
    <property type="match status" value="1"/>
</dbReference>
<proteinExistence type="predicted"/>
<comment type="caution">
    <text evidence="6">The sequence shown here is derived from an EMBL/GenBank/DDBJ whole genome shotgun (WGS) entry which is preliminary data.</text>
</comment>
<dbReference type="Pfam" id="PF07992">
    <property type="entry name" value="Pyr_redox_2"/>
    <property type="match status" value="1"/>
</dbReference>
<evidence type="ECO:0000256" key="1">
    <source>
        <dbReference type="ARBA" id="ARBA00001917"/>
    </source>
</evidence>
<dbReference type="InterPro" id="IPR023753">
    <property type="entry name" value="FAD/NAD-binding_dom"/>
</dbReference>